<dbReference type="InterPro" id="IPR042233">
    <property type="entry name" value="Cell_div_ZapA_N"/>
</dbReference>
<dbReference type="PATRIC" id="fig|106634.4.peg.2048"/>
<organism evidence="12 13">
    <name type="scientific">Thioalkalivibrio versutus</name>
    <dbReference type="NCBI Taxonomy" id="106634"/>
    <lineage>
        <taxon>Bacteria</taxon>
        <taxon>Pseudomonadati</taxon>
        <taxon>Pseudomonadota</taxon>
        <taxon>Gammaproteobacteria</taxon>
        <taxon>Chromatiales</taxon>
        <taxon>Ectothiorhodospiraceae</taxon>
        <taxon>Thioalkalivibrio</taxon>
    </lineage>
</organism>
<keyword evidence="5" id="KW-0132">Cell division</keyword>
<evidence type="ECO:0000256" key="6">
    <source>
        <dbReference type="ARBA" id="ARBA00023054"/>
    </source>
</evidence>
<dbReference type="GO" id="GO:0000921">
    <property type="term" value="P:septin ring assembly"/>
    <property type="evidence" value="ECO:0007669"/>
    <property type="project" value="TreeGrafter"/>
</dbReference>
<dbReference type="InterPro" id="IPR036192">
    <property type="entry name" value="Cell_div_ZapA-like_sf"/>
</dbReference>
<comment type="subunit">
    <text evidence="10">Homodimer. Interacts with FtsZ.</text>
</comment>
<dbReference type="Pfam" id="PF05164">
    <property type="entry name" value="ZapA"/>
    <property type="match status" value="1"/>
</dbReference>
<accession>A0A0G3G389</accession>
<evidence type="ECO:0000256" key="1">
    <source>
        <dbReference type="ARBA" id="ARBA00004496"/>
    </source>
</evidence>
<dbReference type="STRING" id="106634.TVD_09995"/>
<keyword evidence="4" id="KW-0963">Cytoplasm</keyword>
<evidence type="ECO:0000313" key="12">
    <source>
        <dbReference type="EMBL" id="AKJ95668.1"/>
    </source>
</evidence>
<dbReference type="Gene3D" id="3.30.160.880">
    <property type="entry name" value="Cell division protein ZapA protomer, N-terminal domain"/>
    <property type="match status" value="1"/>
</dbReference>
<keyword evidence="6" id="KW-0175">Coiled coil</keyword>
<proteinExistence type="inferred from homology"/>
<dbReference type="Gene3D" id="1.20.5.50">
    <property type="match status" value="1"/>
</dbReference>
<dbReference type="SUPFAM" id="SSF102829">
    <property type="entry name" value="Cell division protein ZapA-like"/>
    <property type="match status" value="1"/>
</dbReference>
<evidence type="ECO:0000256" key="10">
    <source>
        <dbReference type="ARBA" id="ARBA00026068"/>
    </source>
</evidence>
<evidence type="ECO:0000313" key="13">
    <source>
        <dbReference type="Proteomes" id="UP000064201"/>
    </source>
</evidence>
<evidence type="ECO:0000256" key="11">
    <source>
        <dbReference type="ARBA" id="ARBA00033158"/>
    </source>
</evidence>
<dbReference type="KEGG" id="tvr:TVD_09995"/>
<dbReference type="GO" id="GO:0000917">
    <property type="term" value="P:division septum assembly"/>
    <property type="evidence" value="ECO:0007669"/>
    <property type="project" value="UniProtKB-KW"/>
</dbReference>
<dbReference type="Proteomes" id="UP000064201">
    <property type="component" value="Chromosome"/>
</dbReference>
<comment type="subcellular location">
    <subcellularLocation>
        <location evidence="1">Cytoplasm</location>
    </subcellularLocation>
</comment>
<dbReference type="RefSeq" id="WP_018143885.1">
    <property type="nucleotide sequence ID" value="NZ_CP011367.1"/>
</dbReference>
<dbReference type="OrthoDB" id="5772359at2"/>
<comment type="similarity">
    <text evidence="2">Belongs to the ZapA family. Type 1 subfamily.</text>
</comment>
<dbReference type="AlphaFoldDB" id="A0A0G3G389"/>
<sequence>MSQSEPVRVSIMGKEYQIACPPEERADLFASASLIDERMRELRDGGRIVGAERIAVMVALNLAHEMLECRQQKAGADTSGSSERLVALADRIEKSLGSSR</sequence>
<name>A0A0G3G389_9GAMM</name>
<evidence type="ECO:0000256" key="2">
    <source>
        <dbReference type="ARBA" id="ARBA00010074"/>
    </source>
</evidence>
<dbReference type="InterPro" id="IPR007838">
    <property type="entry name" value="Cell_div_ZapA-like"/>
</dbReference>
<protein>
    <recommendedName>
        <fullName evidence="3">Cell division protein ZapA</fullName>
    </recommendedName>
    <alternativeName>
        <fullName evidence="11">Z ring-associated protein ZapA</fullName>
    </alternativeName>
</protein>
<keyword evidence="7" id="KW-0717">Septation</keyword>
<comment type="function">
    <text evidence="9">Activator of cell division through the inhibition of FtsZ GTPase activity, therefore promoting FtsZ assembly into bundles of protofilaments necessary for the formation of the division Z ring. It is recruited early at mid-cell but it is not essential for cell division.</text>
</comment>
<dbReference type="PANTHER" id="PTHR34981:SF1">
    <property type="entry name" value="CELL DIVISION PROTEIN ZAPA"/>
    <property type="match status" value="1"/>
</dbReference>
<evidence type="ECO:0000256" key="8">
    <source>
        <dbReference type="ARBA" id="ARBA00023306"/>
    </source>
</evidence>
<evidence type="ECO:0000256" key="5">
    <source>
        <dbReference type="ARBA" id="ARBA00022618"/>
    </source>
</evidence>
<reference evidence="12 13" key="1">
    <citation type="submission" date="2015-04" db="EMBL/GenBank/DDBJ databases">
        <title>Complete Sequence for the Genome of the Thioalkalivibrio versutus D301.</title>
        <authorList>
            <person name="Mu T."/>
            <person name="Zhou J."/>
            <person name="Xu X."/>
        </authorList>
    </citation>
    <scope>NUCLEOTIDE SEQUENCE [LARGE SCALE GENOMIC DNA]</scope>
    <source>
        <strain evidence="12 13">D301</strain>
    </source>
</reference>
<dbReference type="GO" id="GO:0005829">
    <property type="term" value="C:cytosol"/>
    <property type="evidence" value="ECO:0007669"/>
    <property type="project" value="TreeGrafter"/>
</dbReference>
<dbReference type="GO" id="GO:0043093">
    <property type="term" value="P:FtsZ-dependent cytokinesis"/>
    <property type="evidence" value="ECO:0007669"/>
    <property type="project" value="TreeGrafter"/>
</dbReference>
<evidence type="ECO:0000256" key="3">
    <source>
        <dbReference type="ARBA" id="ARBA00015195"/>
    </source>
</evidence>
<evidence type="ECO:0000256" key="4">
    <source>
        <dbReference type="ARBA" id="ARBA00022490"/>
    </source>
</evidence>
<dbReference type="PANTHER" id="PTHR34981">
    <property type="entry name" value="CELL DIVISION PROTEIN ZAPA"/>
    <property type="match status" value="1"/>
</dbReference>
<keyword evidence="13" id="KW-1185">Reference proteome</keyword>
<dbReference type="GO" id="GO:0030428">
    <property type="term" value="C:cell septum"/>
    <property type="evidence" value="ECO:0007669"/>
    <property type="project" value="TreeGrafter"/>
</dbReference>
<evidence type="ECO:0000256" key="9">
    <source>
        <dbReference type="ARBA" id="ARBA00024910"/>
    </source>
</evidence>
<evidence type="ECO:0000256" key="7">
    <source>
        <dbReference type="ARBA" id="ARBA00023210"/>
    </source>
</evidence>
<keyword evidence="8" id="KW-0131">Cell cycle</keyword>
<dbReference type="EMBL" id="CP011367">
    <property type="protein sequence ID" value="AKJ95668.1"/>
    <property type="molecule type" value="Genomic_DNA"/>
</dbReference>
<dbReference type="GO" id="GO:0032153">
    <property type="term" value="C:cell division site"/>
    <property type="evidence" value="ECO:0007669"/>
    <property type="project" value="TreeGrafter"/>
</dbReference>
<gene>
    <name evidence="12" type="ORF">TVD_09995</name>
</gene>